<feature type="region of interest" description="Disordered" evidence="1">
    <location>
        <begin position="187"/>
        <end position="206"/>
    </location>
</feature>
<organism evidence="3 4">
    <name type="scientific">Streptomyces dangxiongensis</name>
    <dbReference type="NCBI Taxonomy" id="1442032"/>
    <lineage>
        <taxon>Bacteria</taxon>
        <taxon>Bacillati</taxon>
        <taxon>Actinomycetota</taxon>
        <taxon>Actinomycetes</taxon>
        <taxon>Kitasatosporales</taxon>
        <taxon>Streptomycetaceae</taxon>
        <taxon>Streptomyces</taxon>
    </lineage>
</organism>
<dbReference type="AlphaFoldDB" id="A0A3G2JJS8"/>
<keyword evidence="2" id="KW-0732">Signal</keyword>
<feature type="region of interest" description="Disordered" evidence="1">
    <location>
        <begin position="38"/>
        <end position="60"/>
    </location>
</feature>
<feature type="compositionally biased region" description="Low complexity" evidence="1">
    <location>
        <begin position="38"/>
        <end position="56"/>
    </location>
</feature>
<reference evidence="3 4" key="1">
    <citation type="submission" date="2018-10" db="EMBL/GenBank/DDBJ databases">
        <title>The genome of Streptomyces dangxiongensis Z022.</title>
        <authorList>
            <person name="Zhang B."/>
        </authorList>
    </citation>
    <scope>NUCLEOTIDE SEQUENCE [LARGE SCALE GENOMIC DNA]</scope>
    <source>
        <strain evidence="3 4">Z022</strain>
    </source>
</reference>
<name>A0A3G2JJS8_9ACTN</name>
<dbReference type="PROSITE" id="PS51257">
    <property type="entry name" value="PROKAR_LIPOPROTEIN"/>
    <property type="match status" value="1"/>
</dbReference>
<feature type="signal peptide" evidence="2">
    <location>
        <begin position="1"/>
        <end position="31"/>
    </location>
</feature>
<sequence>MSPLHRPSHALRPHRTVAWGAAPLMAALVLAATGCSSGTTGTTGTPGTPGTPGAAADTKGMDPGTVAVQYSTALFSGQFTRASSFVLPRERGVLKVLFTGMTNSSVRAQDLAVGAVDVGAGSGSVVLTGKMCSSGVIPKGATVQPRQNEKCVTNHRRDTSDPAFHVAVCKTSGKWYVCFPRFDEAMRKGSASTSTGKAAPSPRSSH</sequence>
<proteinExistence type="predicted"/>
<dbReference type="OrthoDB" id="9840681at2"/>
<evidence type="ECO:0008006" key="5">
    <source>
        <dbReference type="Google" id="ProtNLM"/>
    </source>
</evidence>
<protein>
    <recommendedName>
        <fullName evidence="5">Lipoprotein</fullName>
    </recommendedName>
</protein>
<evidence type="ECO:0000313" key="4">
    <source>
        <dbReference type="Proteomes" id="UP000268329"/>
    </source>
</evidence>
<dbReference type="EMBL" id="CP033073">
    <property type="protein sequence ID" value="AYN41655.1"/>
    <property type="molecule type" value="Genomic_DNA"/>
</dbReference>
<keyword evidence="4" id="KW-1185">Reference proteome</keyword>
<dbReference type="KEGG" id="sdd:D9753_25390"/>
<dbReference type="Proteomes" id="UP000268329">
    <property type="component" value="Chromosome"/>
</dbReference>
<feature type="chain" id="PRO_5038968853" description="Lipoprotein" evidence="2">
    <location>
        <begin position="32"/>
        <end position="206"/>
    </location>
</feature>
<evidence type="ECO:0000256" key="2">
    <source>
        <dbReference type="SAM" id="SignalP"/>
    </source>
</evidence>
<gene>
    <name evidence="3" type="ORF">D9753_25390</name>
</gene>
<accession>A0A3G2JJS8</accession>
<evidence type="ECO:0000256" key="1">
    <source>
        <dbReference type="SAM" id="MobiDB-lite"/>
    </source>
</evidence>
<feature type="compositionally biased region" description="Polar residues" evidence="1">
    <location>
        <begin position="190"/>
        <end position="206"/>
    </location>
</feature>
<evidence type="ECO:0000313" key="3">
    <source>
        <dbReference type="EMBL" id="AYN41655.1"/>
    </source>
</evidence>